<reference evidence="2" key="1">
    <citation type="submission" date="2020-09" db="EMBL/GenBank/DDBJ databases">
        <title>A novel bacterium of genus Mangrovicoccus, isolated from South China Sea.</title>
        <authorList>
            <person name="Huang H."/>
            <person name="Mo K."/>
            <person name="Hu Y."/>
        </authorList>
    </citation>
    <scope>NUCLEOTIDE SEQUENCE</scope>
    <source>
        <strain evidence="2">HB182678</strain>
    </source>
</reference>
<evidence type="ECO:0008006" key="4">
    <source>
        <dbReference type="Google" id="ProtNLM"/>
    </source>
</evidence>
<name>A0A8J7CH56_9RHOB</name>
<keyword evidence="3" id="KW-1185">Reference proteome</keyword>
<sequence>MPRQPGLIRAALALVLGAAAGPVAALSCAPMTELAAAEGVIDLHLRFECAPYATVDLSYGPLRLTEETGAQGAVHLRLPVLPASAGLSATLAGETWEIELPEGAAPGGFLWIDAGDSQPGLLPVAGFPVPGRILPELALFGTSPAPGHLDWPVTAGNCGQALRARVLRDGWPAPRLIEARLPGCDLAGTRLRLPLPAG</sequence>
<proteinExistence type="predicted"/>
<dbReference type="AlphaFoldDB" id="A0A8J7CH56"/>
<evidence type="ECO:0000313" key="2">
    <source>
        <dbReference type="EMBL" id="MBE3637875.1"/>
    </source>
</evidence>
<dbReference type="PROSITE" id="PS51257">
    <property type="entry name" value="PROKAR_LIPOPROTEIN"/>
    <property type="match status" value="1"/>
</dbReference>
<evidence type="ECO:0000256" key="1">
    <source>
        <dbReference type="SAM" id="SignalP"/>
    </source>
</evidence>
<comment type="caution">
    <text evidence="2">The sequence shown here is derived from an EMBL/GenBank/DDBJ whole genome shotgun (WGS) entry which is preliminary data.</text>
</comment>
<dbReference type="Proteomes" id="UP000609121">
    <property type="component" value="Unassembled WGS sequence"/>
</dbReference>
<protein>
    <recommendedName>
        <fullName evidence="4">DUF4402 domain-containing protein</fullName>
    </recommendedName>
</protein>
<gene>
    <name evidence="2" type="ORF">ICN82_06635</name>
</gene>
<dbReference type="EMBL" id="JACVXA010000013">
    <property type="protein sequence ID" value="MBE3637875.1"/>
    <property type="molecule type" value="Genomic_DNA"/>
</dbReference>
<evidence type="ECO:0000313" key="3">
    <source>
        <dbReference type="Proteomes" id="UP000609121"/>
    </source>
</evidence>
<dbReference type="RefSeq" id="WP_193180958.1">
    <property type="nucleotide sequence ID" value="NZ_JACVXA010000013.1"/>
</dbReference>
<keyword evidence="1" id="KW-0732">Signal</keyword>
<organism evidence="2 3">
    <name type="scientific">Mangrovicoccus algicola</name>
    <dbReference type="NCBI Taxonomy" id="2771008"/>
    <lineage>
        <taxon>Bacteria</taxon>
        <taxon>Pseudomonadati</taxon>
        <taxon>Pseudomonadota</taxon>
        <taxon>Alphaproteobacteria</taxon>
        <taxon>Rhodobacterales</taxon>
        <taxon>Paracoccaceae</taxon>
        <taxon>Mangrovicoccus</taxon>
    </lineage>
</organism>
<feature type="signal peptide" evidence="1">
    <location>
        <begin position="1"/>
        <end position="25"/>
    </location>
</feature>
<accession>A0A8J7CH56</accession>
<feature type="chain" id="PRO_5035173064" description="DUF4402 domain-containing protein" evidence="1">
    <location>
        <begin position="26"/>
        <end position="198"/>
    </location>
</feature>